<dbReference type="PANTHER" id="PTHR47441">
    <property type="match status" value="1"/>
</dbReference>
<dbReference type="CDD" id="cd02440">
    <property type="entry name" value="AdoMet_MTases"/>
    <property type="match status" value="1"/>
</dbReference>
<keyword evidence="6" id="KW-1185">Reference proteome</keyword>
<evidence type="ECO:0000256" key="1">
    <source>
        <dbReference type="ARBA" id="ARBA00022603"/>
    </source>
</evidence>
<protein>
    <recommendedName>
        <fullName evidence="4">Methyltransferase domain-containing protein</fullName>
    </recommendedName>
</protein>
<dbReference type="OMA" id="CDGAVSM"/>
<keyword evidence="3" id="KW-0949">S-adenosyl-L-methionine</keyword>
<dbReference type="EMBL" id="CM035422">
    <property type="protein sequence ID" value="KAH7372683.1"/>
    <property type="molecule type" value="Genomic_DNA"/>
</dbReference>
<dbReference type="GO" id="GO:0032259">
    <property type="term" value="P:methylation"/>
    <property type="evidence" value="ECO:0007669"/>
    <property type="project" value="UniProtKB-KW"/>
</dbReference>
<accession>A0A8T2STY8</accession>
<feature type="domain" description="Methyltransferase" evidence="4">
    <location>
        <begin position="275"/>
        <end position="335"/>
    </location>
</feature>
<dbReference type="GO" id="GO:0008276">
    <property type="term" value="F:protein methyltransferase activity"/>
    <property type="evidence" value="ECO:0007669"/>
    <property type="project" value="InterPro"/>
</dbReference>
<reference evidence="5" key="1">
    <citation type="submission" date="2021-08" db="EMBL/GenBank/DDBJ databases">
        <title>WGS assembly of Ceratopteris richardii.</title>
        <authorList>
            <person name="Marchant D.B."/>
            <person name="Chen G."/>
            <person name="Jenkins J."/>
            <person name="Shu S."/>
            <person name="Leebens-Mack J."/>
            <person name="Grimwood J."/>
            <person name="Schmutz J."/>
            <person name="Soltis P."/>
            <person name="Soltis D."/>
            <person name="Chen Z.-H."/>
        </authorList>
    </citation>
    <scope>NUCLEOTIDE SEQUENCE</scope>
    <source>
        <strain evidence="5">Whitten #5841</strain>
        <tissue evidence="5">Leaf</tissue>
    </source>
</reference>
<sequence>MGRGCSFLFSRSCSVASVYKGLSANGVFFRPYAGLRFPGTAKARLCRHSSPTLHLQCSTSVSYPERRESIACVPLSERAAEYRSSVKDLLKWREWAQGMAMSVGDKYLLADGGPNSNDLLRELEWMLEDAVSHILSLSMASSSEDYQKPPPKIFQERPCVPLRMQEETTPVLQYRDASEFVKTLKRRGIKGLDVSELQSVVYLRASLEELSNLWVERVHRRRPFQYIVSSAHWRDFVLFVKEGVLIPRPETEQMIDLAQEVINAHPVLSEGVWADLGTGSGALSIGIASILHPQGSVVAVDTSEEALFVASINIQKYGFQDKVKLRKGSWFSPLEDMKGKLAGILSNPPYIPSSHIPALQAEVALYEPRCALDGGEHGIDDLFVICKGATWALQSGGCIILETNGGDQAESVGCFLERMQSAPFCNVELIKDYAGVVRFVRACRK</sequence>
<dbReference type="OrthoDB" id="269872at2759"/>
<evidence type="ECO:0000256" key="3">
    <source>
        <dbReference type="ARBA" id="ARBA00022691"/>
    </source>
</evidence>
<dbReference type="SUPFAM" id="SSF53335">
    <property type="entry name" value="S-adenosyl-L-methionine-dependent methyltransferases"/>
    <property type="match status" value="1"/>
</dbReference>
<dbReference type="InterPro" id="IPR002052">
    <property type="entry name" value="DNA_methylase_N6_adenine_CS"/>
</dbReference>
<proteinExistence type="predicted"/>
<evidence type="ECO:0000256" key="2">
    <source>
        <dbReference type="ARBA" id="ARBA00022679"/>
    </source>
</evidence>
<dbReference type="Pfam" id="PF13847">
    <property type="entry name" value="Methyltransf_31"/>
    <property type="match status" value="1"/>
</dbReference>
<dbReference type="Proteomes" id="UP000825935">
    <property type="component" value="Chromosome 17"/>
</dbReference>
<evidence type="ECO:0000313" key="5">
    <source>
        <dbReference type="EMBL" id="KAH7372683.1"/>
    </source>
</evidence>
<dbReference type="PANTHER" id="PTHR47441:SF3">
    <property type="entry name" value="RELEASE FACTOR GLUTAMINE METHYLTRANSFERASE"/>
    <property type="match status" value="1"/>
</dbReference>
<dbReference type="InterPro" id="IPR004556">
    <property type="entry name" value="HemK-like"/>
</dbReference>
<dbReference type="NCBIfam" id="TIGR00536">
    <property type="entry name" value="hemK_fam"/>
    <property type="match status" value="1"/>
</dbReference>
<keyword evidence="1" id="KW-0489">Methyltransferase</keyword>
<dbReference type="InterPro" id="IPR052663">
    <property type="entry name" value="RF_glutamine_MTase_cyano"/>
</dbReference>
<evidence type="ECO:0000313" key="6">
    <source>
        <dbReference type="Proteomes" id="UP000825935"/>
    </source>
</evidence>
<gene>
    <name evidence="5" type="ORF">KP509_17G016300</name>
</gene>
<organism evidence="5 6">
    <name type="scientific">Ceratopteris richardii</name>
    <name type="common">Triangle waterfern</name>
    <dbReference type="NCBI Taxonomy" id="49495"/>
    <lineage>
        <taxon>Eukaryota</taxon>
        <taxon>Viridiplantae</taxon>
        <taxon>Streptophyta</taxon>
        <taxon>Embryophyta</taxon>
        <taxon>Tracheophyta</taxon>
        <taxon>Polypodiopsida</taxon>
        <taxon>Polypodiidae</taxon>
        <taxon>Polypodiales</taxon>
        <taxon>Pteridineae</taxon>
        <taxon>Pteridaceae</taxon>
        <taxon>Parkerioideae</taxon>
        <taxon>Ceratopteris</taxon>
    </lineage>
</organism>
<evidence type="ECO:0000259" key="4">
    <source>
        <dbReference type="Pfam" id="PF13847"/>
    </source>
</evidence>
<dbReference type="AlphaFoldDB" id="A0A8T2STY8"/>
<comment type="caution">
    <text evidence="5">The sequence shown here is derived from an EMBL/GenBank/DDBJ whole genome shotgun (WGS) entry which is preliminary data.</text>
</comment>
<dbReference type="Gene3D" id="3.40.50.150">
    <property type="entry name" value="Vaccinia Virus protein VP39"/>
    <property type="match status" value="1"/>
</dbReference>
<dbReference type="PROSITE" id="PS00092">
    <property type="entry name" value="N6_MTASE"/>
    <property type="match status" value="1"/>
</dbReference>
<keyword evidence="2" id="KW-0808">Transferase</keyword>
<dbReference type="InterPro" id="IPR029063">
    <property type="entry name" value="SAM-dependent_MTases_sf"/>
</dbReference>
<dbReference type="InterPro" id="IPR025714">
    <property type="entry name" value="Methyltranfer_dom"/>
</dbReference>
<dbReference type="GO" id="GO:0003676">
    <property type="term" value="F:nucleic acid binding"/>
    <property type="evidence" value="ECO:0007669"/>
    <property type="project" value="InterPro"/>
</dbReference>
<name>A0A8T2STY8_CERRI</name>